<dbReference type="STRING" id="1732.SAMN02910417_00964"/>
<evidence type="ECO:0000313" key="1">
    <source>
        <dbReference type="EMBL" id="SDB12642.1"/>
    </source>
</evidence>
<protein>
    <submittedName>
        <fullName evidence="1">Uncharacterized protein</fullName>
    </submittedName>
</protein>
<gene>
    <name evidence="1" type="ORF">SAMN02910417_00964</name>
</gene>
<dbReference type="RefSeq" id="WP_090172799.1">
    <property type="nucleotide sequence ID" value="NZ_FMXR01000007.1"/>
</dbReference>
<proteinExistence type="predicted"/>
<dbReference type="AlphaFoldDB" id="A0A1G6AWA1"/>
<accession>A0A1G6AWA1</accession>
<dbReference type="EMBL" id="FMXR01000007">
    <property type="protein sequence ID" value="SDB12642.1"/>
    <property type="molecule type" value="Genomic_DNA"/>
</dbReference>
<sequence length="145" mass="16519">MGLFHNRNKLKNYNIPGMNPEDLLRTLDKFKQQFSSGPVLEDIYKQSEKGLLALKPKNLQNAKHNGWEARSLSAMAVKQSIFRKVTNNNRSKTNFVSDENETIFALFMHVQDIVFKTGTLSKEVREGETTKLKGLLGLNEDSFAE</sequence>
<organism evidence="1 2">
    <name type="scientific">Eubacterium oxidoreducens</name>
    <dbReference type="NCBI Taxonomy" id="1732"/>
    <lineage>
        <taxon>Bacteria</taxon>
        <taxon>Bacillati</taxon>
        <taxon>Bacillota</taxon>
        <taxon>Clostridia</taxon>
        <taxon>Eubacteriales</taxon>
        <taxon>Eubacteriaceae</taxon>
        <taxon>Eubacterium</taxon>
    </lineage>
</organism>
<evidence type="ECO:0000313" key="2">
    <source>
        <dbReference type="Proteomes" id="UP000199228"/>
    </source>
</evidence>
<name>A0A1G6AWA1_EUBOX</name>
<dbReference type="Proteomes" id="UP000199228">
    <property type="component" value="Unassembled WGS sequence"/>
</dbReference>
<reference evidence="1 2" key="1">
    <citation type="submission" date="2016-10" db="EMBL/GenBank/DDBJ databases">
        <authorList>
            <person name="de Groot N.N."/>
        </authorList>
    </citation>
    <scope>NUCLEOTIDE SEQUENCE [LARGE SCALE GENOMIC DNA]</scope>
    <source>
        <strain evidence="1 2">DSM 3217</strain>
    </source>
</reference>
<keyword evidence="2" id="KW-1185">Reference proteome</keyword>